<dbReference type="AlphaFoldDB" id="A0A7W8HXP5"/>
<sequence>MKPRPIRRARHMDLIYRAVQRARLDRLAKGEIEPICPREEYFLWTLEAMDRVDPDDFVVSGLLFLAEKEERAIQAEQAAAAAEPPALPAP</sequence>
<evidence type="ECO:0000313" key="2">
    <source>
        <dbReference type="Proteomes" id="UP000566663"/>
    </source>
</evidence>
<accession>A0A7W8HXP5</accession>
<gene>
    <name evidence="1" type="ORF">HNQ67_001108</name>
</gene>
<dbReference type="RefSeq" id="WP_183253197.1">
    <property type="nucleotide sequence ID" value="NZ_BAAAFF010000006.1"/>
</dbReference>
<reference evidence="1 2" key="1">
    <citation type="submission" date="2020-08" db="EMBL/GenBank/DDBJ databases">
        <title>Genomic Encyclopedia of Type Strains, Phase IV (KMG-IV): sequencing the most valuable type-strain genomes for metagenomic binning, comparative biology and taxonomic classification.</title>
        <authorList>
            <person name="Goeker M."/>
        </authorList>
    </citation>
    <scope>NUCLEOTIDE SEQUENCE [LARGE SCALE GENOMIC DNA]</scope>
    <source>
        <strain evidence="1 2">DSM 25335</strain>
    </source>
</reference>
<proteinExistence type="predicted"/>
<evidence type="ECO:0000313" key="1">
    <source>
        <dbReference type="EMBL" id="MBB5291594.1"/>
    </source>
</evidence>
<protein>
    <submittedName>
        <fullName evidence="1">Uncharacterized protein</fullName>
    </submittedName>
</protein>
<dbReference type="Proteomes" id="UP000566663">
    <property type="component" value="Unassembled WGS sequence"/>
</dbReference>
<dbReference type="EMBL" id="JACHFZ010000002">
    <property type="protein sequence ID" value="MBB5291594.1"/>
    <property type="molecule type" value="Genomic_DNA"/>
</dbReference>
<name>A0A7W8HXP5_9CAUL</name>
<comment type="caution">
    <text evidence="1">The sequence shown here is derived from an EMBL/GenBank/DDBJ whole genome shotgun (WGS) entry which is preliminary data.</text>
</comment>
<keyword evidence="2" id="KW-1185">Reference proteome</keyword>
<organism evidence="1 2">
    <name type="scientific">Brevundimonas basaltis</name>
    <dbReference type="NCBI Taxonomy" id="472166"/>
    <lineage>
        <taxon>Bacteria</taxon>
        <taxon>Pseudomonadati</taxon>
        <taxon>Pseudomonadota</taxon>
        <taxon>Alphaproteobacteria</taxon>
        <taxon>Caulobacterales</taxon>
        <taxon>Caulobacteraceae</taxon>
        <taxon>Brevundimonas</taxon>
    </lineage>
</organism>